<proteinExistence type="predicted"/>
<dbReference type="PANTHER" id="PTHR47926">
    <property type="entry name" value="PENTATRICOPEPTIDE REPEAT-CONTAINING PROTEIN"/>
    <property type="match status" value="1"/>
</dbReference>
<dbReference type="Pfam" id="PF14432">
    <property type="entry name" value="DYW_deaminase"/>
    <property type="match status" value="1"/>
</dbReference>
<dbReference type="PANTHER" id="PTHR47926:SF347">
    <property type="entry name" value="PENTATRICOPEPTIDE REPEAT-CONTAINING PROTEIN"/>
    <property type="match status" value="1"/>
</dbReference>
<name>A0AAP0J519_9MAGN</name>
<evidence type="ECO:0000256" key="2">
    <source>
        <dbReference type="PROSITE-ProRule" id="PRU00708"/>
    </source>
</evidence>
<protein>
    <recommendedName>
        <fullName evidence="3">DYW domain-containing protein</fullName>
    </recommendedName>
</protein>
<dbReference type="Pfam" id="PF13041">
    <property type="entry name" value="PPR_2"/>
    <property type="match status" value="2"/>
</dbReference>
<dbReference type="EMBL" id="JBBNAG010000006">
    <property type="protein sequence ID" value="KAK9126452.1"/>
    <property type="molecule type" value="Genomic_DNA"/>
</dbReference>
<feature type="repeat" description="PPR" evidence="2">
    <location>
        <begin position="383"/>
        <end position="417"/>
    </location>
</feature>
<feature type="repeat" description="PPR" evidence="2">
    <location>
        <begin position="106"/>
        <end position="140"/>
    </location>
</feature>
<keyword evidence="5" id="KW-1185">Reference proteome</keyword>
<dbReference type="Gene3D" id="1.25.40.10">
    <property type="entry name" value="Tetratricopeptide repeat domain"/>
    <property type="match status" value="4"/>
</dbReference>
<reference evidence="4 5" key="1">
    <citation type="submission" date="2024-01" db="EMBL/GenBank/DDBJ databases">
        <title>Genome assemblies of Stephania.</title>
        <authorList>
            <person name="Yang L."/>
        </authorList>
    </citation>
    <scope>NUCLEOTIDE SEQUENCE [LARGE SCALE GENOMIC DNA]</scope>
    <source>
        <strain evidence="4">JXDWG</strain>
        <tissue evidence="4">Leaf</tissue>
    </source>
</reference>
<dbReference type="PROSITE" id="PS51375">
    <property type="entry name" value="PPR"/>
    <property type="match status" value="4"/>
</dbReference>
<evidence type="ECO:0000313" key="5">
    <source>
        <dbReference type="Proteomes" id="UP001419268"/>
    </source>
</evidence>
<comment type="caution">
    <text evidence="4">The sequence shown here is derived from an EMBL/GenBank/DDBJ whole genome shotgun (WGS) entry which is preliminary data.</text>
</comment>
<dbReference type="FunFam" id="1.25.40.10:FF:000158">
    <property type="entry name" value="pentatricopeptide repeat-containing protein At2g33680"/>
    <property type="match status" value="1"/>
</dbReference>
<gene>
    <name evidence="4" type="ORF">Scep_015298</name>
</gene>
<dbReference type="InterPro" id="IPR002885">
    <property type="entry name" value="PPR_rpt"/>
</dbReference>
<dbReference type="NCBIfam" id="TIGR00756">
    <property type="entry name" value="PPR"/>
    <property type="match status" value="2"/>
</dbReference>
<evidence type="ECO:0000256" key="1">
    <source>
        <dbReference type="ARBA" id="ARBA00022737"/>
    </source>
</evidence>
<dbReference type="InterPro" id="IPR046960">
    <property type="entry name" value="PPR_At4g14850-like_plant"/>
</dbReference>
<evidence type="ECO:0000313" key="4">
    <source>
        <dbReference type="EMBL" id="KAK9126452.1"/>
    </source>
</evidence>
<accession>A0AAP0J519</accession>
<feature type="repeat" description="PPR" evidence="2">
    <location>
        <begin position="553"/>
        <end position="587"/>
    </location>
</feature>
<dbReference type="GO" id="GO:0003723">
    <property type="term" value="F:RNA binding"/>
    <property type="evidence" value="ECO:0007669"/>
    <property type="project" value="InterPro"/>
</dbReference>
<dbReference type="GO" id="GO:0008270">
    <property type="term" value="F:zinc ion binding"/>
    <property type="evidence" value="ECO:0007669"/>
    <property type="project" value="InterPro"/>
</dbReference>
<feature type="repeat" description="PPR" evidence="2">
    <location>
        <begin position="418"/>
        <end position="452"/>
    </location>
</feature>
<dbReference type="GO" id="GO:0099402">
    <property type="term" value="P:plant organ development"/>
    <property type="evidence" value="ECO:0007669"/>
    <property type="project" value="UniProtKB-ARBA"/>
</dbReference>
<organism evidence="4 5">
    <name type="scientific">Stephania cephalantha</name>
    <dbReference type="NCBI Taxonomy" id="152367"/>
    <lineage>
        <taxon>Eukaryota</taxon>
        <taxon>Viridiplantae</taxon>
        <taxon>Streptophyta</taxon>
        <taxon>Embryophyta</taxon>
        <taxon>Tracheophyta</taxon>
        <taxon>Spermatophyta</taxon>
        <taxon>Magnoliopsida</taxon>
        <taxon>Ranunculales</taxon>
        <taxon>Menispermaceae</taxon>
        <taxon>Menispermoideae</taxon>
        <taxon>Cissampelideae</taxon>
        <taxon>Stephania</taxon>
    </lineage>
</organism>
<dbReference type="Proteomes" id="UP001419268">
    <property type="component" value="Unassembled WGS sequence"/>
</dbReference>
<dbReference type="FunFam" id="1.25.40.10:FF:000227">
    <property type="entry name" value="Pentatricopeptide repeat-containing protein At3g13880"/>
    <property type="match status" value="1"/>
</dbReference>
<sequence length="884" mass="98676">MSGYARHGPVFETLSMFRKMIGGCRCDDYGVGSVRLRPDSVVYAIVLRACAALGNVCYGRELHCRILKSGDGVIDSFVENALVTMYASSGFICDSIRVFDGISRPDLVSWSSMLSGYARNGLEEEGLRLFVRMIEAGVQPDVFVLSMFISACANLGCLDPGVQVHCNSIKMGFGHSLFLQNCLIDFYARCGDCGSSEKVFYQLPRKDLVSYNAIISGYVGSFCDFEALRVFQGLVSEGLSCDDFTLVGVLQAVIGLGALNLGREIHGYIIRAGFESNLYVISSLLEMYIECMDHESLISSDHVPPKIFNRLEGGESDKFIVASIFKWCSLRLDLETGQTFHSQIIRSNLQSDPHVISSLIDMYSKCGIPEAASTLFFRVKDKTVVPWSVIIAGYCWNGWFDQALSLFREMQFDLVEANEYTYTSVLLACLSLGDLGKIKEVHGRILRTGFESRTSIVNMLIYLYLDFSQNLQALPLCSLIPEAKIPWDLLIEAFKRTEHQELISELLRRIQRTNGGLDSTSVCCILKSCAKVTLSNVGTQAQAYLVKRGLICDPSTGNALIEMYSECGMIADAVSTFDSMQEKNSESWTSIISANVNHGHPSKAMDLFTQMCRNHKSVKSGTLTSILRACAQMGLVHEAIRLLFSMREIYGIEPSLEHQTCIVEVLGRAGMFEEAQKFINSVIPLKSVPQVWKSLLSTSRVHGNMKVAKFATKNILTLESKDFAANSLFQHFLLSEGKWNEALNLKRKKKIVAVNSAWIEIRNRIHEFAAFDRPTEDIHTKLMEIQHDMKELGYVADKKHSLHNAEEEFYGYGGYHTEMKALALGLLELDPGAPIRILKSARMCGDCHSAFKFVSNLLGRELVVKDTCNFHHFINGKCSCRDAW</sequence>
<keyword evidence="1" id="KW-0677">Repeat</keyword>
<feature type="domain" description="DYW" evidence="3">
    <location>
        <begin position="793"/>
        <end position="884"/>
    </location>
</feature>
<evidence type="ECO:0000259" key="3">
    <source>
        <dbReference type="Pfam" id="PF14432"/>
    </source>
</evidence>
<dbReference type="GO" id="GO:0009451">
    <property type="term" value="P:RNA modification"/>
    <property type="evidence" value="ECO:0007669"/>
    <property type="project" value="InterPro"/>
</dbReference>
<dbReference type="FunFam" id="1.25.40.10:FF:000285">
    <property type="entry name" value="Pentatricopeptide repeat-containing protein, chloroplastic"/>
    <property type="match status" value="1"/>
</dbReference>
<dbReference type="InterPro" id="IPR032867">
    <property type="entry name" value="DYW_dom"/>
</dbReference>
<dbReference type="InterPro" id="IPR011990">
    <property type="entry name" value="TPR-like_helical_dom_sf"/>
</dbReference>
<dbReference type="Pfam" id="PF01535">
    <property type="entry name" value="PPR"/>
    <property type="match status" value="7"/>
</dbReference>
<dbReference type="AlphaFoldDB" id="A0AAP0J519"/>